<sequence length="336" mass="35608">MLISGFDSVLSDLDGVVYAGAEAVTGAVESLNALAEVEVPLAFITNNAGRSPMAVAAHLRQLGVKTSAEHVFGSADAGAELLAQKLNPGSKVLVVGSPYLRECVAVRGMEVVESHQDEPAGVIQGFYPEVSWTDLAEASYAIARGATWVATNTDLTIPRSEGLAPGNGSLVNAVQAAVDAEPEIAGKPQSYLFTRAAERLDSTKPLVVGDRLDTDILGANRAGFSSALVLTGVDSPRSALAAPADQRPTYLIRSLDDFYRPYPTTQVLGFGVQVGEAVASVREDKIEVTGTESDLDGWRAACHAWWLAHPRQTGCVEPQIQFTARGLDELHRAARR</sequence>
<dbReference type="PANTHER" id="PTHR19288">
    <property type="entry name" value="4-NITROPHENYLPHOSPHATASE-RELATED"/>
    <property type="match status" value="1"/>
</dbReference>
<dbReference type="RefSeq" id="WP_138178437.1">
    <property type="nucleotide sequence ID" value="NZ_CP034412.1"/>
</dbReference>
<protein>
    <submittedName>
        <fullName evidence="1">Haloacid dehalogenase</fullName>
    </submittedName>
</protein>
<dbReference type="GO" id="GO:0016791">
    <property type="term" value="F:phosphatase activity"/>
    <property type="evidence" value="ECO:0007669"/>
    <property type="project" value="TreeGrafter"/>
</dbReference>
<dbReference type="EMBL" id="CP034412">
    <property type="protein sequence ID" value="QCY46695.1"/>
    <property type="molecule type" value="Genomic_DNA"/>
</dbReference>
<dbReference type="Pfam" id="PF13344">
    <property type="entry name" value="Hydrolase_6"/>
    <property type="match status" value="1"/>
</dbReference>
<dbReference type="PANTHER" id="PTHR19288:SF95">
    <property type="entry name" value="D-GLYCEROL 3-PHOSPHATE PHOSPHATASE"/>
    <property type="match status" value="1"/>
</dbReference>
<dbReference type="InterPro" id="IPR023214">
    <property type="entry name" value="HAD_sf"/>
</dbReference>
<evidence type="ECO:0000313" key="2">
    <source>
        <dbReference type="Proteomes" id="UP000307000"/>
    </source>
</evidence>
<proteinExistence type="predicted"/>
<dbReference type="KEGG" id="gcr:GcLGCM259_0943"/>
<dbReference type="InterPro" id="IPR036412">
    <property type="entry name" value="HAD-like_sf"/>
</dbReference>
<dbReference type="Gene3D" id="3.40.50.1000">
    <property type="entry name" value="HAD superfamily/HAD-like"/>
    <property type="match status" value="2"/>
</dbReference>
<dbReference type="InterPro" id="IPR006357">
    <property type="entry name" value="HAD-SF_hydro_IIA"/>
</dbReference>
<dbReference type="Pfam" id="PF13242">
    <property type="entry name" value="Hydrolase_like"/>
    <property type="match status" value="1"/>
</dbReference>
<dbReference type="GO" id="GO:0005737">
    <property type="term" value="C:cytoplasm"/>
    <property type="evidence" value="ECO:0007669"/>
    <property type="project" value="TreeGrafter"/>
</dbReference>
<gene>
    <name evidence="1" type="ORF">GcLGCM259_0943</name>
</gene>
<evidence type="ECO:0000313" key="1">
    <source>
        <dbReference type="EMBL" id="QCY46695.1"/>
    </source>
</evidence>
<dbReference type="NCBIfam" id="TIGR01460">
    <property type="entry name" value="HAD-SF-IIA"/>
    <property type="match status" value="1"/>
</dbReference>
<accession>A0A5B7WTU7</accession>
<organism evidence="1 2">
    <name type="scientific">Glutamicibacter creatinolyticus</name>
    <dbReference type="NCBI Taxonomy" id="162496"/>
    <lineage>
        <taxon>Bacteria</taxon>
        <taxon>Bacillati</taxon>
        <taxon>Actinomycetota</taxon>
        <taxon>Actinomycetes</taxon>
        <taxon>Micrococcales</taxon>
        <taxon>Micrococcaceae</taxon>
        <taxon>Glutamicibacter</taxon>
    </lineage>
</organism>
<dbReference type="SUPFAM" id="SSF56784">
    <property type="entry name" value="HAD-like"/>
    <property type="match status" value="1"/>
</dbReference>
<keyword evidence="2" id="KW-1185">Reference proteome</keyword>
<dbReference type="Proteomes" id="UP000307000">
    <property type="component" value="Chromosome"/>
</dbReference>
<reference evidence="1 2" key="1">
    <citation type="submission" date="2018-12" db="EMBL/GenBank/DDBJ databases">
        <title>Complete Genome Sequence of Glutamicibacter creatinolyticus strain LGCM259,isolated from an abscess of a 12-year-old mare in Italy.</title>
        <authorList>
            <person name="Santos R.G."/>
            <person name="Silva A.L."/>
            <person name="Seyffert N."/>
            <person name="Castro T.L.P."/>
            <person name="Attili A.R."/>
            <person name="Rifici C."/>
            <person name="Mazzullo G."/>
            <person name="Brenig B."/>
            <person name="Venanzi F."/>
            <person name="Azevedo V."/>
        </authorList>
    </citation>
    <scope>NUCLEOTIDE SEQUENCE [LARGE SCALE GENOMIC DNA]</scope>
    <source>
        <strain evidence="1 2">LGCM 259</strain>
    </source>
</reference>
<name>A0A5B7WTU7_9MICC</name>
<dbReference type="AlphaFoldDB" id="A0A5B7WTU7"/>